<evidence type="ECO:0000256" key="8">
    <source>
        <dbReference type="SAM" id="Phobius"/>
    </source>
</evidence>
<dbReference type="RefSeq" id="WP_250827371.1">
    <property type="nucleotide sequence ID" value="NZ_JAMOIL010000012.1"/>
</dbReference>
<gene>
    <name evidence="9" type="primary">mptB</name>
    <name evidence="9" type="ORF">M8330_11100</name>
</gene>
<dbReference type="EMBL" id="JAMOIL010000012">
    <property type="protein sequence ID" value="MCM0620836.1"/>
    <property type="molecule type" value="Genomic_DNA"/>
</dbReference>
<dbReference type="Pfam" id="PF26314">
    <property type="entry name" value="MptA_B_family"/>
    <property type="match status" value="1"/>
</dbReference>
<evidence type="ECO:0000256" key="3">
    <source>
        <dbReference type="ARBA" id="ARBA00022679"/>
    </source>
</evidence>
<protein>
    <submittedName>
        <fullName evidence="9">Polyprenol phosphomannose-dependent alpha 1,6 mannosyltransferase MptB</fullName>
    </submittedName>
</protein>
<dbReference type="GO" id="GO:0016757">
    <property type="term" value="F:glycosyltransferase activity"/>
    <property type="evidence" value="ECO:0007669"/>
    <property type="project" value="UniProtKB-KW"/>
</dbReference>
<feature type="transmembrane region" description="Helical" evidence="8">
    <location>
        <begin position="397"/>
        <end position="421"/>
    </location>
</feature>
<comment type="similarity">
    <text evidence="7">Belongs to the MptA/B family.</text>
</comment>
<accession>A0A9X2D7Z2</accession>
<reference evidence="9" key="1">
    <citation type="submission" date="2022-05" db="EMBL/GenBank/DDBJ databases">
        <authorList>
            <person name="Tuo L."/>
        </authorList>
    </citation>
    <scope>NUCLEOTIDE SEQUENCE</scope>
    <source>
        <strain evidence="9">BSK12Z-4</strain>
    </source>
</reference>
<feature type="transmembrane region" description="Helical" evidence="8">
    <location>
        <begin position="334"/>
        <end position="355"/>
    </location>
</feature>
<dbReference type="GO" id="GO:0016020">
    <property type="term" value="C:membrane"/>
    <property type="evidence" value="ECO:0007669"/>
    <property type="project" value="UniProtKB-SubCell"/>
</dbReference>
<evidence type="ECO:0000313" key="10">
    <source>
        <dbReference type="Proteomes" id="UP001139485"/>
    </source>
</evidence>
<organism evidence="9 10">
    <name type="scientific">Nocardioides bruguierae</name>
    <dbReference type="NCBI Taxonomy" id="2945102"/>
    <lineage>
        <taxon>Bacteria</taxon>
        <taxon>Bacillati</taxon>
        <taxon>Actinomycetota</taxon>
        <taxon>Actinomycetes</taxon>
        <taxon>Propionibacteriales</taxon>
        <taxon>Nocardioidaceae</taxon>
        <taxon>Nocardioides</taxon>
    </lineage>
</organism>
<evidence type="ECO:0000256" key="6">
    <source>
        <dbReference type="ARBA" id="ARBA00023136"/>
    </source>
</evidence>
<feature type="transmembrane region" description="Helical" evidence="8">
    <location>
        <begin position="367"/>
        <end position="385"/>
    </location>
</feature>
<comment type="subcellular location">
    <subcellularLocation>
        <location evidence="1">Membrane</location>
        <topology evidence="1">Multi-pass membrane protein</topology>
    </subcellularLocation>
</comment>
<keyword evidence="10" id="KW-1185">Reference proteome</keyword>
<evidence type="ECO:0000256" key="2">
    <source>
        <dbReference type="ARBA" id="ARBA00022676"/>
    </source>
</evidence>
<feature type="transmembrane region" description="Helical" evidence="8">
    <location>
        <begin position="176"/>
        <end position="197"/>
    </location>
</feature>
<feature type="transmembrane region" description="Helical" evidence="8">
    <location>
        <begin position="299"/>
        <end position="322"/>
    </location>
</feature>
<keyword evidence="6 8" id="KW-0472">Membrane</keyword>
<feature type="transmembrane region" description="Helical" evidence="8">
    <location>
        <begin position="457"/>
        <end position="478"/>
    </location>
</feature>
<dbReference type="AlphaFoldDB" id="A0A9X2D7Z2"/>
<evidence type="ECO:0000313" key="9">
    <source>
        <dbReference type="EMBL" id="MCM0620836.1"/>
    </source>
</evidence>
<feature type="transmembrane region" description="Helical" evidence="8">
    <location>
        <begin position="9"/>
        <end position="31"/>
    </location>
</feature>
<keyword evidence="5 8" id="KW-1133">Transmembrane helix</keyword>
<feature type="transmembrane region" description="Helical" evidence="8">
    <location>
        <begin position="269"/>
        <end position="287"/>
    </location>
</feature>
<name>A0A9X2D7Z2_9ACTN</name>
<keyword evidence="4 8" id="KW-0812">Transmembrane</keyword>
<dbReference type="Proteomes" id="UP001139485">
    <property type="component" value="Unassembled WGS sequence"/>
</dbReference>
<sequence>MVPVLPARLLARGLVGSVLVLLGGLVVSTLPRSTPLLEVQALVALREAMPGRLLGVLVVLVGMGLLAGAWLSLCRSVAVAEEDEAGDALSLVRTATLLWSVPLLLAPPLFSRDGWSYAAQGMLVHLGQDPYEVGPGVMEGPIIQAVDPRWMGTATPYGPVPLAWGDLLAGQTESPWALVMGHRVLALVGLVLLAWAVPRMARWSRLNPALASGLVLCSPLMLANGVGGLHNDLLVAGLMAAALVVTVERGRAGWVWGAVLGSLAAGVKGPGGLVCVAVVLVSLPAGARLVARLRRLVQVAAVSLTLLVLQGLVLGTGAGWVAQLSVPASVNTPLSLTTLVGGAVDAVVGTGLRLLGVEWADATGLTLVRQVGTVLTLAVVAWVALRRPTGDPASAVASAALVLGATVVLSPVVHLWYLLWLPPFLATLRLSRVSTTGLVALSVVAGLVAPMDSSLHGAYSAIVLGSMTIAVLFPVLLMTPRARARVERIAAAHWPEITGVPARSALEEQSAARAG</sequence>
<feature type="transmembrane region" description="Helical" evidence="8">
    <location>
        <begin position="209"/>
        <end position="229"/>
    </location>
</feature>
<evidence type="ECO:0000256" key="1">
    <source>
        <dbReference type="ARBA" id="ARBA00004141"/>
    </source>
</evidence>
<feature type="transmembrane region" description="Helical" evidence="8">
    <location>
        <begin position="51"/>
        <end position="73"/>
    </location>
</feature>
<comment type="caution">
    <text evidence="9">The sequence shown here is derived from an EMBL/GenBank/DDBJ whole genome shotgun (WGS) entry which is preliminary data.</text>
</comment>
<feature type="transmembrane region" description="Helical" evidence="8">
    <location>
        <begin position="85"/>
        <end position="105"/>
    </location>
</feature>
<evidence type="ECO:0000256" key="7">
    <source>
        <dbReference type="ARBA" id="ARBA00043987"/>
    </source>
</evidence>
<dbReference type="NCBIfam" id="NF038066">
    <property type="entry name" value="MptB"/>
    <property type="match status" value="1"/>
</dbReference>
<keyword evidence="2 9" id="KW-0328">Glycosyltransferase</keyword>
<feature type="transmembrane region" description="Helical" evidence="8">
    <location>
        <begin position="433"/>
        <end position="451"/>
    </location>
</feature>
<proteinExistence type="inferred from homology"/>
<keyword evidence="3" id="KW-0808">Transferase</keyword>
<dbReference type="InterPro" id="IPR049829">
    <property type="entry name" value="MptA/B-like"/>
</dbReference>
<evidence type="ECO:0000256" key="4">
    <source>
        <dbReference type="ARBA" id="ARBA00022692"/>
    </source>
</evidence>
<evidence type="ECO:0000256" key="5">
    <source>
        <dbReference type="ARBA" id="ARBA00022989"/>
    </source>
</evidence>